<sequence length="423" mass="46461">MTRAAAAGGGSSSSASTEELQTMEDTLKYARDDAKRIRCRLERYGEEAKFLGMRGDLLRQHLHALTVNIGKMLDERARLQSSQPLVNTGPHAPEDVLMTKAKLCVGLVSANGQCAGTVVRVAKNGLCVSAAHIFIQNEEFLEMEAWGTPLKLVASFPAEDLIFVQGEPGPCIDLAHTRGALWTKMKLTVLAFPVPPFIDLNDDVAHEHPLASSGELSGITITQRAALAKYSPELPPSPGGAVFDEEYRFLGIHLGTTYHHEHTHWPADEDEMEAKPMTMDLPGKGFWPYQTKTELEEECNNEECDKDKQVEMKEHGEGEDTELEEGQDSGKGKQEESGLEGDLAPPSPINAETAVVALNRAMDAQCNTSQRHQLAFFVPLGQIVRSAMMAGLFKKSPYERIGVAYSKRGVVPQRPHAKRPKHI</sequence>
<name>A0A835YQ22_9STRA</name>
<evidence type="ECO:0000313" key="2">
    <source>
        <dbReference type="EMBL" id="KAG5175114.1"/>
    </source>
</evidence>
<proteinExistence type="predicted"/>
<accession>A0A835YQ22</accession>
<dbReference type="AlphaFoldDB" id="A0A835YQ22"/>
<organism evidence="2 3">
    <name type="scientific">Tribonema minus</name>
    <dbReference type="NCBI Taxonomy" id="303371"/>
    <lineage>
        <taxon>Eukaryota</taxon>
        <taxon>Sar</taxon>
        <taxon>Stramenopiles</taxon>
        <taxon>Ochrophyta</taxon>
        <taxon>PX clade</taxon>
        <taxon>Xanthophyceae</taxon>
        <taxon>Tribonematales</taxon>
        <taxon>Tribonemataceae</taxon>
        <taxon>Tribonema</taxon>
    </lineage>
</organism>
<keyword evidence="3" id="KW-1185">Reference proteome</keyword>
<evidence type="ECO:0000256" key="1">
    <source>
        <dbReference type="SAM" id="MobiDB-lite"/>
    </source>
</evidence>
<feature type="compositionally biased region" description="Basic and acidic residues" evidence="1">
    <location>
        <begin position="303"/>
        <end position="318"/>
    </location>
</feature>
<feature type="region of interest" description="Disordered" evidence="1">
    <location>
        <begin position="297"/>
        <end position="348"/>
    </location>
</feature>
<dbReference type="EMBL" id="JAFCMP010000554">
    <property type="protein sequence ID" value="KAG5175114.1"/>
    <property type="molecule type" value="Genomic_DNA"/>
</dbReference>
<feature type="region of interest" description="Disordered" evidence="1">
    <location>
        <begin position="1"/>
        <end position="20"/>
    </location>
</feature>
<protein>
    <submittedName>
        <fullName evidence="2">Uncharacterized protein</fullName>
    </submittedName>
</protein>
<feature type="compositionally biased region" description="Low complexity" evidence="1">
    <location>
        <begin position="1"/>
        <end position="16"/>
    </location>
</feature>
<gene>
    <name evidence="2" type="ORF">JKP88DRAFT_265963</name>
</gene>
<dbReference type="Proteomes" id="UP000664859">
    <property type="component" value="Unassembled WGS sequence"/>
</dbReference>
<comment type="caution">
    <text evidence="2">The sequence shown here is derived from an EMBL/GenBank/DDBJ whole genome shotgun (WGS) entry which is preliminary data.</text>
</comment>
<reference evidence="2" key="1">
    <citation type="submission" date="2021-02" db="EMBL/GenBank/DDBJ databases">
        <title>First Annotated Genome of the Yellow-green Alga Tribonema minus.</title>
        <authorList>
            <person name="Mahan K.M."/>
        </authorList>
    </citation>
    <scope>NUCLEOTIDE SEQUENCE</scope>
    <source>
        <strain evidence="2">UTEX B ZZ1240</strain>
    </source>
</reference>
<evidence type="ECO:0000313" key="3">
    <source>
        <dbReference type="Proteomes" id="UP000664859"/>
    </source>
</evidence>